<accession>A0A0G4I184</accession>
<feature type="compositionally biased region" description="Polar residues" evidence="1">
    <location>
        <begin position="36"/>
        <end position="48"/>
    </location>
</feature>
<feature type="compositionally biased region" description="Low complexity" evidence="1">
    <location>
        <begin position="460"/>
        <end position="475"/>
    </location>
</feature>
<dbReference type="AlphaFoldDB" id="A0A0G4I184"/>
<reference evidence="2" key="1">
    <citation type="submission" date="2014-11" db="EMBL/GenBank/DDBJ databases">
        <authorList>
            <person name="Otto D Thomas"/>
            <person name="Naeem Raeece"/>
        </authorList>
    </citation>
    <scope>NUCLEOTIDE SEQUENCE</scope>
</reference>
<feature type="compositionally biased region" description="Basic and acidic residues" evidence="1">
    <location>
        <begin position="155"/>
        <end position="170"/>
    </location>
</feature>
<gene>
    <name evidence="2" type="ORF">Cvel_34</name>
</gene>
<feature type="region of interest" description="Disordered" evidence="1">
    <location>
        <begin position="125"/>
        <end position="185"/>
    </location>
</feature>
<feature type="compositionally biased region" description="Basic residues" evidence="1">
    <location>
        <begin position="744"/>
        <end position="758"/>
    </location>
</feature>
<feature type="compositionally biased region" description="Polar residues" evidence="1">
    <location>
        <begin position="81"/>
        <end position="92"/>
    </location>
</feature>
<feature type="compositionally biased region" description="Gly residues" evidence="1">
    <location>
        <begin position="548"/>
        <end position="557"/>
    </location>
</feature>
<feature type="compositionally biased region" description="Low complexity" evidence="1">
    <location>
        <begin position="861"/>
        <end position="873"/>
    </location>
</feature>
<feature type="compositionally biased region" description="Basic and acidic residues" evidence="1">
    <location>
        <begin position="399"/>
        <end position="420"/>
    </location>
</feature>
<organism evidence="2">
    <name type="scientific">Chromera velia CCMP2878</name>
    <dbReference type="NCBI Taxonomy" id="1169474"/>
    <lineage>
        <taxon>Eukaryota</taxon>
        <taxon>Sar</taxon>
        <taxon>Alveolata</taxon>
        <taxon>Colpodellida</taxon>
        <taxon>Chromeraceae</taxon>
        <taxon>Chromera</taxon>
    </lineage>
</organism>
<evidence type="ECO:0000313" key="2">
    <source>
        <dbReference type="EMBL" id="CEM50607.1"/>
    </source>
</evidence>
<feature type="compositionally biased region" description="Low complexity" evidence="1">
    <location>
        <begin position="880"/>
        <end position="891"/>
    </location>
</feature>
<sequence length="1003" mass="104368">MAASTAEEAIKAPAAPADKGRGALSRSDVGDVAPSSALTRLQASTSSVPRRPPNHLPRSKSLETPRVSSLSHLTPLPLQPSAASGLNRSRTLVSPPGSMPAAVASGCASCGRRLSFSKPSLPLPPAGGAEPSPVCLSLIPTLPLPPPGGDPPPSSRDKERETPVQRDKEATSMSSRDMSPPPLAANRLASSFHEHLMPGWTSNTRAQMAALDQLDGVTTRPLTAVALSLSVSMSVDPSNNSAVSSTTNLLCRSCHAALQPLHRGISGSGGLPRSPRVPSERSKSPLRKVPLTPPSPPPLQPQAGSGIGEGLVAASSPSRIHCAGSGVSPPPVVGLPRGEEGVRERESGVPLQLPLPLTGGQRVVEGGAVSLEKRASDRGRPDPLSLSLSEVENPSSPSGRKEEEKGEVVEEQGEREKEGEGADASSNVRWRTSRSADSVASSDNTKKWGRKGGGGGGVSRGKASLIFSIFSSSSSPHPPTQTPTRGQNSQRHQRRNPSASSSVGQGEVSGGGMEEECSEVGSSHAVAPGMIALRRSNTAPSGTISDETGGGTVGEGRGFSFARRGLSRFLMRNNSMAPQQEGTEGWGGGGRAQGPKLTYRYPMSDEDLASAREEWEAWCKWTALIAPVPCPRYCRFSWLLPDAGVGIITGDTEPLPPVEEEPSEVGSADPFHSGGGGHGEEKSTQGGRRSQESPTSPVAVRKSVAVRGCCAPLFGKAEKGARSRIHYGAWGPRRGPLGSTPVRRGGRGPTQRRNRRLGSRSGSQERGGEWGSLSSLSLFGWRCCRPGGGSKYGAFPYPSRDQMRRSGSRTGSRLSAESPLAVRPPHPQSGSALLSRDTGHSSADGTFVAAVAGAAAAAVAIPGDPPNSGDSPSAGGGGAVPVARSMSPSASSGGGGETTPQFPAGGPPGGGSAWGGMERLRSTPSRGRRKEREKTQSSDERLQRIMMEVGAWREHWTVCTGEEARESHREREKDRGHSAPTSPESMPARRIRSQPPGGINGFV</sequence>
<feature type="region of interest" description="Disordered" evidence="1">
    <location>
        <begin position="861"/>
        <end position="944"/>
    </location>
</feature>
<feature type="compositionally biased region" description="Polar residues" evidence="1">
    <location>
        <begin position="424"/>
        <end position="443"/>
    </location>
</feature>
<feature type="region of interest" description="Disordered" evidence="1">
    <location>
        <begin position="727"/>
        <end position="771"/>
    </location>
</feature>
<feature type="region of interest" description="Disordered" evidence="1">
    <location>
        <begin position="262"/>
        <end position="523"/>
    </location>
</feature>
<evidence type="ECO:0000256" key="1">
    <source>
        <dbReference type="SAM" id="MobiDB-lite"/>
    </source>
</evidence>
<feature type="compositionally biased region" description="Basic and acidic residues" evidence="1">
    <location>
        <begin position="371"/>
        <end position="381"/>
    </location>
</feature>
<feature type="compositionally biased region" description="Low complexity" evidence="1">
    <location>
        <begin position="1"/>
        <end position="17"/>
    </location>
</feature>
<feature type="region of interest" description="Disordered" evidence="1">
    <location>
        <begin position="536"/>
        <end position="558"/>
    </location>
</feature>
<feature type="compositionally biased region" description="Pro residues" evidence="1">
    <location>
        <begin position="291"/>
        <end position="300"/>
    </location>
</feature>
<feature type="region of interest" description="Disordered" evidence="1">
    <location>
        <begin position="961"/>
        <end position="1003"/>
    </location>
</feature>
<feature type="region of interest" description="Disordered" evidence="1">
    <location>
        <begin position="1"/>
        <end position="104"/>
    </location>
</feature>
<feature type="compositionally biased region" description="Basic and acidic residues" evidence="1">
    <location>
        <begin position="930"/>
        <end position="943"/>
    </location>
</feature>
<feature type="compositionally biased region" description="Basic and acidic residues" evidence="1">
    <location>
        <begin position="961"/>
        <end position="977"/>
    </location>
</feature>
<feature type="compositionally biased region" description="Low complexity" evidence="1">
    <location>
        <begin position="348"/>
        <end position="357"/>
    </location>
</feature>
<proteinExistence type="predicted"/>
<feature type="region of interest" description="Disordered" evidence="1">
    <location>
        <begin position="650"/>
        <end position="700"/>
    </location>
</feature>
<feature type="compositionally biased region" description="Pro residues" evidence="1">
    <location>
        <begin position="142"/>
        <end position="154"/>
    </location>
</feature>
<feature type="compositionally biased region" description="Polar residues" evidence="1">
    <location>
        <begin position="386"/>
        <end position="398"/>
    </location>
</feature>
<feature type="region of interest" description="Disordered" evidence="1">
    <location>
        <begin position="792"/>
        <end position="841"/>
    </location>
</feature>
<dbReference type="VEuPathDB" id="CryptoDB:Cvel_34"/>
<feature type="compositionally biased region" description="Polar residues" evidence="1">
    <location>
        <begin position="536"/>
        <end position="546"/>
    </location>
</feature>
<dbReference type="EMBL" id="CDMZ01004701">
    <property type="protein sequence ID" value="CEM50607.1"/>
    <property type="molecule type" value="Genomic_DNA"/>
</dbReference>
<protein>
    <submittedName>
        <fullName evidence="2">Uncharacterized protein</fullName>
    </submittedName>
</protein>
<name>A0A0G4I184_9ALVE</name>
<feature type="compositionally biased region" description="Basic and acidic residues" evidence="1">
    <location>
        <begin position="337"/>
        <end position="347"/>
    </location>
</feature>